<proteinExistence type="predicted"/>
<dbReference type="InterPro" id="IPR023753">
    <property type="entry name" value="FAD/NAD-binding_dom"/>
</dbReference>
<dbReference type="InterPro" id="IPR050097">
    <property type="entry name" value="Ferredoxin-NADP_redctase_2"/>
</dbReference>
<dbReference type="KEGG" id="fwa:DCMF_12950"/>
<evidence type="ECO:0000259" key="3">
    <source>
        <dbReference type="Pfam" id="PF07992"/>
    </source>
</evidence>
<dbReference type="GO" id="GO:0016491">
    <property type="term" value="F:oxidoreductase activity"/>
    <property type="evidence" value="ECO:0007669"/>
    <property type="project" value="UniProtKB-KW"/>
</dbReference>
<dbReference type="SUPFAM" id="SSF51905">
    <property type="entry name" value="FAD/NAD(P)-binding domain"/>
    <property type="match status" value="1"/>
</dbReference>
<dbReference type="Gene3D" id="3.50.50.60">
    <property type="entry name" value="FAD/NAD(P)-binding domain"/>
    <property type="match status" value="2"/>
</dbReference>
<dbReference type="PRINTS" id="PR00368">
    <property type="entry name" value="FADPNR"/>
</dbReference>
<dbReference type="EMBL" id="CP017634">
    <property type="protein sequence ID" value="ATW28589.1"/>
    <property type="molecule type" value="Genomic_DNA"/>
</dbReference>
<feature type="domain" description="FAD/NAD(P)-binding" evidence="3">
    <location>
        <begin position="231"/>
        <end position="273"/>
    </location>
</feature>
<organism evidence="4 5">
    <name type="scientific">Formimonas warabiya</name>
    <dbReference type="NCBI Taxonomy" id="1761012"/>
    <lineage>
        <taxon>Bacteria</taxon>
        <taxon>Bacillati</taxon>
        <taxon>Bacillota</taxon>
        <taxon>Clostridia</taxon>
        <taxon>Eubacteriales</taxon>
        <taxon>Peptococcaceae</taxon>
        <taxon>Candidatus Formimonas</taxon>
    </lineage>
</organism>
<dbReference type="InterPro" id="IPR036188">
    <property type="entry name" value="FAD/NAD-bd_sf"/>
</dbReference>
<dbReference type="PRINTS" id="PR00469">
    <property type="entry name" value="PNDRDTASEII"/>
</dbReference>
<gene>
    <name evidence="4" type="ORF">DCMF_12950</name>
</gene>
<dbReference type="Proteomes" id="UP000323521">
    <property type="component" value="Chromosome"/>
</dbReference>
<dbReference type="OrthoDB" id="9806179at2"/>
<keyword evidence="5" id="KW-1185">Reference proteome</keyword>
<dbReference type="PANTHER" id="PTHR48105">
    <property type="entry name" value="THIOREDOXIN REDUCTASE 1-RELATED-RELATED"/>
    <property type="match status" value="1"/>
</dbReference>
<dbReference type="AlphaFoldDB" id="A0A3G1L1U4"/>
<sequence length="288" mass="31194">MNQESYEMAIIGCGPAGLSAALNAQVRKKKFILLGTNFCAPKMHTSPWIDNYLGEFHLTGKELREKFLRHVQDMGIRVEQKRVDAVYPVEKGYAVQCGSEDISARTVIVAIGIDYAKALKGEEEYVGKGVSYCATCDGPLFRKKTVAMLVYSKDGLDEVKYLSEICQEVLLFPMFQGDLSSLPQNVIVNHAKPVEIGGNGFADRIVTDQGVVLVDGVFLFREVVSPGRLVPGLEALDGAIQVNKNMETNLPGLFAAGDCTGKPFQLAKAVGEGQVAALSAVHYLDTGS</sequence>
<evidence type="ECO:0000313" key="5">
    <source>
        <dbReference type="Proteomes" id="UP000323521"/>
    </source>
</evidence>
<name>A0A3G1L1U4_FORW1</name>
<reference evidence="4 5" key="1">
    <citation type="submission" date="2016-10" db="EMBL/GenBank/DDBJ databases">
        <title>Complete Genome Sequence of Peptococcaceae strain DCMF.</title>
        <authorList>
            <person name="Edwards R.J."/>
            <person name="Holland S.I."/>
            <person name="Deshpande N.P."/>
            <person name="Wong Y.K."/>
            <person name="Ertan H."/>
            <person name="Manefield M."/>
            <person name="Russell T.L."/>
            <person name="Lee M.J."/>
        </authorList>
    </citation>
    <scope>NUCLEOTIDE SEQUENCE [LARGE SCALE GENOMIC DNA]</scope>
    <source>
        <strain evidence="4 5">DCMF</strain>
    </source>
</reference>
<feature type="domain" description="FAD/NAD(P)-binding" evidence="3">
    <location>
        <begin position="7"/>
        <end position="144"/>
    </location>
</feature>
<protein>
    <submittedName>
        <fullName evidence="4">Thioredoxin reductase</fullName>
    </submittedName>
</protein>
<keyword evidence="2" id="KW-0560">Oxidoreductase</keyword>
<evidence type="ECO:0000313" key="4">
    <source>
        <dbReference type="EMBL" id="ATW28589.1"/>
    </source>
</evidence>
<evidence type="ECO:0000256" key="1">
    <source>
        <dbReference type="ARBA" id="ARBA00022630"/>
    </source>
</evidence>
<keyword evidence="1" id="KW-0285">Flavoprotein</keyword>
<dbReference type="RefSeq" id="WP_148134805.1">
    <property type="nucleotide sequence ID" value="NZ_CP017634.1"/>
</dbReference>
<dbReference type="Pfam" id="PF07992">
    <property type="entry name" value="Pyr_redox_2"/>
    <property type="match status" value="2"/>
</dbReference>
<evidence type="ECO:0000256" key="2">
    <source>
        <dbReference type="ARBA" id="ARBA00023002"/>
    </source>
</evidence>
<accession>A0A3G1L1U4</accession>